<evidence type="ECO:0000313" key="1">
    <source>
        <dbReference type="EMBL" id="MBB5711789.1"/>
    </source>
</evidence>
<name>A0A840YI99_9SPHN</name>
<evidence type="ECO:0000313" key="2">
    <source>
        <dbReference type="Proteomes" id="UP000527143"/>
    </source>
</evidence>
<dbReference type="AlphaFoldDB" id="A0A840YI99"/>
<keyword evidence="2" id="KW-1185">Reference proteome</keyword>
<sequence length="40" mass="4303">MSIWPYAIPGVLTLSETASAPRTQHIVAWVLVCILPVVIG</sequence>
<protein>
    <submittedName>
        <fullName evidence="1">Cytochrome bd-type quinol oxidase subunit 2</fullName>
    </submittedName>
</protein>
<gene>
    <name evidence="1" type="ORF">FHT02_003041</name>
</gene>
<accession>A0A840YI99</accession>
<reference evidence="1 2" key="1">
    <citation type="submission" date="2020-08" db="EMBL/GenBank/DDBJ databases">
        <title>Genomic Encyclopedia of Type Strains, Phase IV (KMG-IV): sequencing the most valuable type-strain genomes for metagenomic binning, comparative biology and taxonomic classification.</title>
        <authorList>
            <person name="Goeker M."/>
        </authorList>
    </citation>
    <scope>NUCLEOTIDE SEQUENCE [LARGE SCALE GENOMIC DNA]</scope>
    <source>
        <strain evidence="1 2">DSM 26736</strain>
    </source>
</reference>
<dbReference type="EMBL" id="JACIJF010000010">
    <property type="protein sequence ID" value="MBB5711789.1"/>
    <property type="molecule type" value="Genomic_DNA"/>
</dbReference>
<organism evidence="1 2">
    <name type="scientific">Sphingomonas xinjiangensis</name>
    <dbReference type="NCBI Taxonomy" id="643568"/>
    <lineage>
        <taxon>Bacteria</taxon>
        <taxon>Pseudomonadati</taxon>
        <taxon>Pseudomonadota</taxon>
        <taxon>Alphaproteobacteria</taxon>
        <taxon>Sphingomonadales</taxon>
        <taxon>Sphingomonadaceae</taxon>
        <taxon>Sphingomonas</taxon>
    </lineage>
</organism>
<dbReference type="Proteomes" id="UP000527143">
    <property type="component" value="Unassembled WGS sequence"/>
</dbReference>
<proteinExistence type="predicted"/>
<comment type="caution">
    <text evidence="1">The sequence shown here is derived from an EMBL/GenBank/DDBJ whole genome shotgun (WGS) entry which is preliminary data.</text>
</comment>